<evidence type="ECO:0000313" key="4">
    <source>
        <dbReference type="Proteomes" id="UP000241587"/>
    </source>
</evidence>
<organism evidence="2 4">
    <name type="scientific">Fusarium culmorum</name>
    <dbReference type="NCBI Taxonomy" id="5516"/>
    <lineage>
        <taxon>Eukaryota</taxon>
        <taxon>Fungi</taxon>
        <taxon>Dikarya</taxon>
        <taxon>Ascomycota</taxon>
        <taxon>Pezizomycotina</taxon>
        <taxon>Sordariomycetes</taxon>
        <taxon>Hypocreomycetidae</taxon>
        <taxon>Hypocreales</taxon>
        <taxon>Nectriaceae</taxon>
        <taxon>Fusarium</taxon>
    </lineage>
</organism>
<name>A0A2T4GV42_FUSCU</name>
<gene>
    <name evidence="2" type="ORF">FCULG_00005393</name>
    <name evidence="3" type="ORF">HYE67_001265</name>
</gene>
<dbReference type="OMA" id="CNTGRTF"/>
<dbReference type="EMBL" id="PVEM01000006">
    <property type="protein sequence ID" value="PTD07417.1"/>
    <property type="molecule type" value="Genomic_DNA"/>
</dbReference>
<dbReference type="EMBL" id="CP064747">
    <property type="protein sequence ID" value="QPC59034.1"/>
    <property type="molecule type" value="Genomic_DNA"/>
</dbReference>
<dbReference type="AlphaFoldDB" id="A0A2T4GV42"/>
<dbReference type="OrthoDB" id="10364863at2759"/>
<reference evidence="2 4" key="1">
    <citation type="submission" date="2018-02" db="EMBL/GenBank/DDBJ databases">
        <title>Fusarium culmorum secondary metabolites in fungal-bacterial-plant interactions.</title>
        <authorList>
            <person name="Schmidt R."/>
        </authorList>
    </citation>
    <scope>NUCLEOTIDE SEQUENCE [LARGE SCALE GENOMIC DNA]</scope>
    <source>
        <strain evidence="2 4">PV</strain>
    </source>
</reference>
<sequence length="441" mass="48107">MSDDNIDYRVIYHRLVRAIVTNPELSVSALTQGLGFPTQPSQDQAAQTPGLHFAFPDQTGQLPPPPAAHYQSQVQPTCNTGRTFAWGGGRFPTPPDQQYQPRDQPTYFSGTAFPQADYSQPPPPTPSFLPAPPCPPQARQYRPQVQPEQFLDLNFQPQGPPVNCQAGFVPAVPAQPVYTSGLACHGQPHQAQPFLGPYATLPCQPMQAQPHAGSCAIDENDPTQEPALRRMARQLQRFYESPKTLGNKELVSEDDIRLAKSIDPCTSTPDGFRWPAHWMTPEGRKRFIEELEEFRIFGSGLTVPLVDPELGQGPAPVAPADHPHNDMGVAANAIIVPDDEEVANDMLAYGQDLASDMPANGEEMPDLPAEALDDEDDMPAETYVDGVDDDMPVEDEEMADVMPADDSVGGDNNFIPDPAAGIFDRADQHLSDVLSKVLGRD</sequence>
<dbReference type="Proteomes" id="UP000663297">
    <property type="component" value="Chromosome 1"/>
</dbReference>
<reference evidence="3" key="2">
    <citation type="submission" date="2020-11" db="EMBL/GenBank/DDBJ databases">
        <title>The chromosome-scale genome resource for two endophytic Fusarium species: F. culmorum and F. pseudograminearum.</title>
        <authorList>
            <person name="Yuan Z."/>
        </authorList>
    </citation>
    <scope>NUCLEOTIDE SEQUENCE</scope>
    <source>
        <strain evidence="3">Class2-1B</strain>
    </source>
</reference>
<evidence type="ECO:0000256" key="1">
    <source>
        <dbReference type="SAM" id="MobiDB-lite"/>
    </source>
</evidence>
<dbReference type="Proteomes" id="UP000241587">
    <property type="component" value="Unassembled WGS sequence"/>
</dbReference>
<proteinExistence type="predicted"/>
<accession>A0A2T4GV42</accession>
<evidence type="ECO:0000313" key="2">
    <source>
        <dbReference type="EMBL" id="PTD07417.1"/>
    </source>
</evidence>
<evidence type="ECO:0000313" key="3">
    <source>
        <dbReference type="EMBL" id="QPC59034.1"/>
    </source>
</evidence>
<protein>
    <submittedName>
        <fullName evidence="2">Uncharacterized protein</fullName>
    </submittedName>
</protein>
<feature type="region of interest" description="Disordered" evidence="1">
    <location>
        <begin position="81"/>
        <end position="126"/>
    </location>
</feature>
<keyword evidence="4" id="KW-1185">Reference proteome</keyword>
<feature type="compositionally biased region" description="Low complexity" evidence="1">
    <location>
        <begin position="96"/>
        <end position="119"/>
    </location>
</feature>